<reference evidence="1" key="4">
    <citation type="submission" date="2025-08" db="UniProtKB">
        <authorList>
            <consortium name="Ensembl"/>
        </authorList>
    </citation>
    <scope>IDENTIFICATION</scope>
</reference>
<name>A0A4W3GZC1_CALMI</name>
<reference evidence="2" key="1">
    <citation type="journal article" date="2006" name="Science">
        <title>Ancient noncoding elements conserved in the human genome.</title>
        <authorList>
            <person name="Venkatesh B."/>
            <person name="Kirkness E.F."/>
            <person name="Loh Y.H."/>
            <person name="Halpern A.L."/>
            <person name="Lee A.P."/>
            <person name="Johnson J."/>
            <person name="Dandona N."/>
            <person name="Viswanathan L.D."/>
            <person name="Tay A."/>
            <person name="Venter J.C."/>
            <person name="Strausberg R.L."/>
            <person name="Brenner S."/>
        </authorList>
    </citation>
    <scope>NUCLEOTIDE SEQUENCE [LARGE SCALE GENOMIC DNA]</scope>
</reference>
<dbReference type="AlphaFoldDB" id="A0A4W3GZC1"/>
<reference evidence="2" key="3">
    <citation type="journal article" date="2014" name="Nature">
        <title>Elephant shark genome provides unique insights into gnathostome evolution.</title>
        <authorList>
            <consortium name="International Elephant Shark Genome Sequencing Consortium"/>
            <person name="Venkatesh B."/>
            <person name="Lee A.P."/>
            <person name="Ravi V."/>
            <person name="Maurya A.K."/>
            <person name="Lian M.M."/>
            <person name="Swann J.B."/>
            <person name="Ohta Y."/>
            <person name="Flajnik M.F."/>
            <person name="Sutoh Y."/>
            <person name="Kasahara M."/>
            <person name="Hoon S."/>
            <person name="Gangu V."/>
            <person name="Roy S.W."/>
            <person name="Irimia M."/>
            <person name="Korzh V."/>
            <person name="Kondrychyn I."/>
            <person name="Lim Z.W."/>
            <person name="Tay B.H."/>
            <person name="Tohari S."/>
            <person name="Kong K.W."/>
            <person name="Ho S."/>
            <person name="Lorente-Galdos B."/>
            <person name="Quilez J."/>
            <person name="Marques-Bonet T."/>
            <person name="Raney B.J."/>
            <person name="Ingham P.W."/>
            <person name="Tay A."/>
            <person name="Hillier L.W."/>
            <person name="Minx P."/>
            <person name="Boehm T."/>
            <person name="Wilson R.K."/>
            <person name="Brenner S."/>
            <person name="Warren W.C."/>
        </authorList>
    </citation>
    <scope>NUCLEOTIDE SEQUENCE [LARGE SCALE GENOMIC DNA]</scope>
</reference>
<evidence type="ECO:0000313" key="2">
    <source>
        <dbReference type="Proteomes" id="UP000314986"/>
    </source>
</evidence>
<organism evidence="1 2">
    <name type="scientific">Callorhinchus milii</name>
    <name type="common">Ghost shark</name>
    <dbReference type="NCBI Taxonomy" id="7868"/>
    <lineage>
        <taxon>Eukaryota</taxon>
        <taxon>Metazoa</taxon>
        <taxon>Chordata</taxon>
        <taxon>Craniata</taxon>
        <taxon>Vertebrata</taxon>
        <taxon>Chondrichthyes</taxon>
        <taxon>Holocephali</taxon>
        <taxon>Chimaeriformes</taxon>
        <taxon>Callorhinchidae</taxon>
        <taxon>Callorhinchus</taxon>
    </lineage>
</organism>
<dbReference type="InterPro" id="IPR013320">
    <property type="entry name" value="ConA-like_dom_sf"/>
</dbReference>
<sequence length="203" mass="22068">MKEVVVEEVIYKPGLRGWFGRGARDRVPEVRGTESVLHKNNPLERWASGWFCPQLSAGCETCFLFIVLQIDDLPTMNYKLSSVTDSAFNGLRSLVLGKVLDPGDVDQELLIANGHGFVGCLSSVRFNWIAPLKAGLRHSSPAPVQVRGRVVESDCRSPIATEPVAVTTTTLSLTGTFRLDAAPIKTTTTNNNNVTWVGGVGSR</sequence>
<keyword evidence="2" id="KW-1185">Reference proteome</keyword>
<dbReference type="Proteomes" id="UP000314986">
    <property type="component" value="Unassembled WGS sequence"/>
</dbReference>
<accession>A0A4W3GZC1</accession>
<protein>
    <submittedName>
        <fullName evidence="1">Contactin-associated protein-like 4</fullName>
    </submittedName>
</protein>
<evidence type="ECO:0000313" key="1">
    <source>
        <dbReference type="Ensembl" id="ENSCMIP00000008272.1"/>
    </source>
</evidence>
<reference evidence="2" key="2">
    <citation type="journal article" date="2007" name="PLoS Biol.">
        <title>Survey sequencing and comparative analysis of the elephant shark (Callorhinchus milii) genome.</title>
        <authorList>
            <person name="Venkatesh B."/>
            <person name="Kirkness E.F."/>
            <person name="Loh Y.H."/>
            <person name="Halpern A.L."/>
            <person name="Lee A.P."/>
            <person name="Johnson J."/>
            <person name="Dandona N."/>
            <person name="Viswanathan L.D."/>
            <person name="Tay A."/>
            <person name="Venter J.C."/>
            <person name="Strausberg R.L."/>
            <person name="Brenner S."/>
        </authorList>
    </citation>
    <scope>NUCLEOTIDE SEQUENCE [LARGE SCALE GENOMIC DNA]</scope>
</reference>
<dbReference type="Ensembl" id="ENSCMIT00000008509.1">
    <property type="protein sequence ID" value="ENSCMIP00000008272.1"/>
    <property type="gene ID" value="ENSCMIG00000004452.1"/>
</dbReference>
<reference evidence="1" key="5">
    <citation type="submission" date="2025-09" db="UniProtKB">
        <authorList>
            <consortium name="Ensembl"/>
        </authorList>
    </citation>
    <scope>IDENTIFICATION</scope>
</reference>
<dbReference type="SUPFAM" id="SSF49899">
    <property type="entry name" value="Concanavalin A-like lectins/glucanases"/>
    <property type="match status" value="1"/>
</dbReference>
<dbReference type="InParanoid" id="A0A4W3GZC1"/>
<dbReference type="STRING" id="7868.ENSCMIP00000008272"/>
<proteinExistence type="predicted"/>